<dbReference type="Pfam" id="PF19765">
    <property type="entry name" value="DUF6252"/>
    <property type="match status" value="1"/>
</dbReference>
<proteinExistence type="predicted"/>
<gene>
    <name evidence="1" type="ORF">HMF3257_16675</name>
</gene>
<dbReference type="AlphaFoldDB" id="A0A327NJ74"/>
<dbReference type="RefSeq" id="WP_111343773.1">
    <property type="nucleotide sequence ID" value="NZ_QLII01000001.1"/>
</dbReference>
<accession>A0A327NJ74</accession>
<sequence>MKIAQFISLLTLAGLVSLSSCSKKSDDTVTPTQAQTQGGFSVKIDGQAYAPDFAYALATSPGTNNYYAIYGLDSKTSDVVVLALPNTAAEGTYPLSNVNFASVTYAKEEFSTVNGGTGTVTIKTKTATNITGTFSFTAYDVTGTKKRVLTDGTFNVAIR</sequence>
<reference evidence="1 2" key="1">
    <citation type="submission" date="2018-06" db="EMBL/GenBank/DDBJ databases">
        <title>Spirosoma sp. HMF3257 Genome sequencing and assembly.</title>
        <authorList>
            <person name="Kang H."/>
            <person name="Cha I."/>
            <person name="Kim H."/>
            <person name="Kang J."/>
            <person name="Joh K."/>
        </authorList>
    </citation>
    <scope>NUCLEOTIDE SEQUENCE [LARGE SCALE GENOMIC DNA]</scope>
    <source>
        <strain evidence="1 2">HMF3257</strain>
    </source>
</reference>
<keyword evidence="2" id="KW-1185">Reference proteome</keyword>
<name>A0A327NJ74_9BACT</name>
<protein>
    <submittedName>
        <fullName evidence="1">Uncharacterized protein</fullName>
    </submittedName>
</protein>
<evidence type="ECO:0000313" key="2">
    <source>
        <dbReference type="Proteomes" id="UP000249016"/>
    </source>
</evidence>
<dbReference type="PROSITE" id="PS51257">
    <property type="entry name" value="PROKAR_LIPOPROTEIN"/>
    <property type="match status" value="1"/>
</dbReference>
<dbReference type="InterPro" id="IPR046219">
    <property type="entry name" value="DUF6252"/>
</dbReference>
<evidence type="ECO:0000313" key="1">
    <source>
        <dbReference type="EMBL" id="RAI75400.1"/>
    </source>
</evidence>
<organism evidence="1 2">
    <name type="scientific">Spirosoma telluris</name>
    <dbReference type="NCBI Taxonomy" id="2183553"/>
    <lineage>
        <taxon>Bacteria</taxon>
        <taxon>Pseudomonadati</taxon>
        <taxon>Bacteroidota</taxon>
        <taxon>Cytophagia</taxon>
        <taxon>Cytophagales</taxon>
        <taxon>Cytophagaceae</taxon>
        <taxon>Spirosoma</taxon>
    </lineage>
</organism>
<dbReference type="Proteomes" id="UP000249016">
    <property type="component" value="Unassembled WGS sequence"/>
</dbReference>
<comment type="caution">
    <text evidence="1">The sequence shown here is derived from an EMBL/GenBank/DDBJ whole genome shotgun (WGS) entry which is preliminary data.</text>
</comment>
<dbReference type="EMBL" id="QLII01000001">
    <property type="protein sequence ID" value="RAI75400.1"/>
    <property type="molecule type" value="Genomic_DNA"/>
</dbReference>
<dbReference type="OrthoDB" id="954602at2"/>